<dbReference type="GO" id="GO:0016887">
    <property type="term" value="F:ATP hydrolysis activity"/>
    <property type="evidence" value="ECO:0007669"/>
    <property type="project" value="InterPro"/>
</dbReference>
<dbReference type="InterPro" id="IPR027417">
    <property type="entry name" value="P-loop_NTPase"/>
</dbReference>
<keyword evidence="10 13" id="KW-0472">Membrane</keyword>
<dbReference type="AlphaFoldDB" id="A0AAV2YZZ7"/>
<dbReference type="PANTHER" id="PTHR24223:SF443">
    <property type="entry name" value="MULTIDRUG-RESISTANCE LIKE PROTEIN 1, ISOFORM I"/>
    <property type="match status" value="1"/>
</dbReference>
<feature type="transmembrane region" description="Helical" evidence="13">
    <location>
        <begin position="379"/>
        <end position="399"/>
    </location>
</feature>
<sequence>MKPPHHHYGATTVTSAVPTRELHAAEHPEHACSWFSWLFFLYHEDLFRHNLPSLSSWRRLFSLHSARIPSLDHILPLPLEWECQAAAQRLSQALEETGGDVMAAVWRLERRHMLVVYAWSLLNGLSHVLFAVALLALLGAVTDTEHGVDALRVTALVGAVMATEMAQTVTQHHRALVTQKVYMRVDGGLHFLIMQRAMSAPWAEIAGEADSGLSDVPPSVLLRDLRTQCERAYCSLTERRDHVGMAVRLVGNWVLLDWYTGHWAGTLLMVVSLLCRGCIMMHMRWVVHNIGRLDQANSETVRVLDECYKAAFSVKLYGWEGKMLTHVFQHRHEEDQARRRFLIHELVSNLLFWVAPSVTIATVLLLLVWQEHVLAPSEVVAIALFAQTTHDNVFAMIAWPHVSPDDKSFQQYFAQTPGSRHQQLVATLGSTEENIVIKNAVVCAKQRLLFVNMSMMVKRGELAIIHGPAGSGKTTILRLLVGEIKLQSGSVSIPESATIAYCAQDHWLQTGSIRDNILLGLPFDEARYTRTLDACGLLQDINSLTRGDQTFIGPRGAKLSGGQKARVALARACYASADVYLLDCTLDCVDPLVQFEVFEKCICNLLRQKTVVLVTQNPELVSSDWADRAFEVRDANVFETSRRKSSHTKPSSQPIRSLRSPSSVLRTQTSDINSAGFSPMWKSVNSQLEKSDDNDDGLSSCLSVWDAVRPMMFDTRRAAVVGLLLMVLLIASTIIGDLVLIFGTTTASGGLAVLEYSSLIALSLLAMAACSWVTLCAIETLSKGAFDRLVTQTMKASMEFFDGFQIGEVSHLLSFDLFVLEVRWICYFQLVVSGLTDLVARVMLLAWLGGAGAVVLMATAVGAWSFMAEDSIARYRVVASANARPKHEHWMLENSIGITYIRLLGKSHQNRFLRQHSEHINERMKTSYLDGVHNNYVAVRYATREALSLLIVAFVALVFDDVGPWSFCLLVYCVVFAPMNALALITSMTNISCTLMNLERMDAITSVAMQHPEECEMAKTPITSSWPAAGEKIGLVGRTGSGKTSIAMALFRIHELTSGRIVIDGVDIRSLGLQELRSRLSIVPQSPVFYRCSVRSYLDPFGDVDDVDLWCALRVVGLAGSGAGLVTSLDDMLAEDGVNWSMGERQLLSLARSLLKPSKVLVLDEAFSSLEQERDDAVLGIVNREFASSTVFLITHRMDQVLGFDRILVMEDGRAVEIGNVEELLSNPDSRFYELLESSPLTK</sequence>
<name>A0AAV2YZZ7_9STRA</name>
<dbReference type="InterPro" id="IPR036640">
    <property type="entry name" value="ABC1_TM_sf"/>
</dbReference>
<keyword evidence="16" id="KW-1185">Reference proteome</keyword>
<keyword evidence="11" id="KW-0325">Glycoprotein</keyword>
<dbReference type="GO" id="GO:0005774">
    <property type="term" value="C:vacuolar membrane"/>
    <property type="evidence" value="ECO:0007669"/>
    <property type="project" value="UniProtKB-SubCell"/>
</dbReference>
<evidence type="ECO:0000256" key="11">
    <source>
        <dbReference type="ARBA" id="ARBA00023180"/>
    </source>
</evidence>
<dbReference type="GO" id="GO:0005886">
    <property type="term" value="C:plasma membrane"/>
    <property type="evidence" value="ECO:0007669"/>
    <property type="project" value="UniProtKB-SubCell"/>
</dbReference>
<feature type="transmembrane region" description="Helical" evidence="13">
    <location>
        <begin position="346"/>
        <end position="367"/>
    </location>
</feature>
<keyword evidence="3" id="KW-0813">Transport</keyword>
<dbReference type="FunFam" id="3.40.50.300:FF:002145">
    <property type="entry name" value="ABC transporter (MsbA subfamily)"/>
    <property type="match status" value="1"/>
</dbReference>
<evidence type="ECO:0000256" key="9">
    <source>
        <dbReference type="ARBA" id="ARBA00022989"/>
    </source>
</evidence>
<dbReference type="GO" id="GO:0042626">
    <property type="term" value="F:ATPase-coupled transmembrane transporter activity"/>
    <property type="evidence" value="ECO:0007669"/>
    <property type="project" value="TreeGrafter"/>
</dbReference>
<dbReference type="InterPro" id="IPR003593">
    <property type="entry name" value="AAA+_ATPase"/>
</dbReference>
<proteinExistence type="predicted"/>
<keyword evidence="6" id="KW-0677">Repeat</keyword>
<dbReference type="EMBL" id="DAKRPA010000077">
    <property type="protein sequence ID" value="DAZ99735.1"/>
    <property type="molecule type" value="Genomic_DNA"/>
</dbReference>
<dbReference type="Gene3D" id="1.20.1560.10">
    <property type="entry name" value="ABC transporter type 1, transmembrane domain"/>
    <property type="match status" value="2"/>
</dbReference>
<dbReference type="Gene3D" id="3.40.50.300">
    <property type="entry name" value="P-loop containing nucleotide triphosphate hydrolases"/>
    <property type="match status" value="2"/>
</dbReference>
<feature type="transmembrane region" description="Helical" evidence="13">
    <location>
        <begin position="946"/>
        <end position="963"/>
    </location>
</feature>
<evidence type="ECO:0000256" key="8">
    <source>
        <dbReference type="ARBA" id="ARBA00022840"/>
    </source>
</evidence>
<evidence type="ECO:0000256" key="2">
    <source>
        <dbReference type="ARBA" id="ARBA00004651"/>
    </source>
</evidence>
<evidence type="ECO:0000256" key="10">
    <source>
        <dbReference type="ARBA" id="ARBA00023136"/>
    </source>
</evidence>
<evidence type="ECO:0000256" key="12">
    <source>
        <dbReference type="SAM" id="MobiDB-lite"/>
    </source>
</evidence>
<organism evidence="15 16">
    <name type="scientific">Lagenidium giganteum</name>
    <dbReference type="NCBI Taxonomy" id="4803"/>
    <lineage>
        <taxon>Eukaryota</taxon>
        <taxon>Sar</taxon>
        <taxon>Stramenopiles</taxon>
        <taxon>Oomycota</taxon>
        <taxon>Peronosporomycetes</taxon>
        <taxon>Pythiales</taxon>
        <taxon>Pythiaceae</taxon>
    </lineage>
</organism>
<evidence type="ECO:0000256" key="7">
    <source>
        <dbReference type="ARBA" id="ARBA00022741"/>
    </source>
</evidence>
<dbReference type="InterPro" id="IPR003439">
    <property type="entry name" value="ABC_transporter-like_ATP-bd"/>
</dbReference>
<evidence type="ECO:0000259" key="14">
    <source>
        <dbReference type="PROSITE" id="PS50893"/>
    </source>
</evidence>
<feature type="region of interest" description="Disordered" evidence="12">
    <location>
        <begin position="641"/>
        <end position="666"/>
    </location>
</feature>
<dbReference type="InterPro" id="IPR050173">
    <property type="entry name" value="ABC_transporter_C-like"/>
</dbReference>
<dbReference type="GO" id="GO:0005524">
    <property type="term" value="F:ATP binding"/>
    <property type="evidence" value="ECO:0007669"/>
    <property type="project" value="UniProtKB-KW"/>
</dbReference>
<feature type="transmembrane region" description="Helical" evidence="13">
    <location>
        <begin position="844"/>
        <end position="866"/>
    </location>
</feature>
<dbReference type="SMART" id="SM00382">
    <property type="entry name" value="AAA"/>
    <property type="match status" value="2"/>
</dbReference>
<dbReference type="PANTHER" id="PTHR24223">
    <property type="entry name" value="ATP-BINDING CASSETTE SUB-FAMILY C"/>
    <property type="match status" value="1"/>
</dbReference>
<gene>
    <name evidence="15" type="ORF">N0F65_003522</name>
</gene>
<dbReference type="PROSITE" id="PS50893">
    <property type="entry name" value="ABC_TRANSPORTER_2"/>
    <property type="match status" value="2"/>
</dbReference>
<keyword evidence="4" id="KW-1003">Cell membrane</keyword>
<accession>A0AAV2YZZ7</accession>
<protein>
    <recommendedName>
        <fullName evidence="14">ABC transporter domain-containing protein</fullName>
    </recommendedName>
</protein>
<evidence type="ECO:0000256" key="3">
    <source>
        <dbReference type="ARBA" id="ARBA00022448"/>
    </source>
</evidence>
<reference evidence="15" key="1">
    <citation type="submission" date="2022-11" db="EMBL/GenBank/DDBJ databases">
        <authorList>
            <person name="Morgan W.R."/>
            <person name="Tartar A."/>
        </authorList>
    </citation>
    <scope>NUCLEOTIDE SEQUENCE</scope>
    <source>
        <strain evidence="15">ARSEF 373</strain>
    </source>
</reference>
<evidence type="ECO:0000313" key="15">
    <source>
        <dbReference type="EMBL" id="DAZ99735.1"/>
    </source>
</evidence>
<feature type="transmembrane region" description="Helical" evidence="13">
    <location>
        <begin position="114"/>
        <end position="141"/>
    </location>
</feature>
<dbReference type="SUPFAM" id="SSF52540">
    <property type="entry name" value="P-loop containing nucleoside triphosphate hydrolases"/>
    <property type="match status" value="2"/>
</dbReference>
<comment type="subcellular location">
    <subcellularLocation>
        <location evidence="2">Cell membrane</location>
        <topology evidence="2">Multi-pass membrane protein</topology>
    </subcellularLocation>
    <subcellularLocation>
        <location evidence="1">Vacuole membrane</location>
        <topology evidence="1">Multi-pass membrane protein</topology>
    </subcellularLocation>
</comment>
<keyword evidence="8" id="KW-0067">ATP-binding</keyword>
<feature type="domain" description="ABC transporter" evidence="14">
    <location>
        <begin position="998"/>
        <end position="1237"/>
    </location>
</feature>
<dbReference type="Pfam" id="PF00005">
    <property type="entry name" value="ABC_tran"/>
    <property type="match status" value="2"/>
</dbReference>
<feature type="transmembrane region" description="Helical" evidence="13">
    <location>
        <begin position="756"/>
        <end position="778"/>
    </location>
</feature>
<reference evidence="15" key="2">
    <citation type="journal article" date="2023" name="Microbiol Resour">
        <title>Decontamination and Annotation of the Draft Genome Sequence of the Oomycete Lagenidium giganteum ARSEF 373.</title>
        <authorList>
            <person name="Morgan W.R."/>
            <person name="Tartar A."/>
        </authorList>
    </citation>
    <scope>NUCLEOTIDE SEQUENCE</scope>
    <source>
        <strain evidence="15">ARSEF 373</strain>
    </source>
</reference>
<evidence type="ECO:0000256" key="1">
    <source>
        <dbReference type="ARBA" id="ARBA00004128"/>
    </source>
</evidence>
<evidence type="ECO:0000313" key="16">
    <source>
        <dbReference type="Proteomes" id="UP001146120"/>
    </source>
</evidence>
<evidence type="ECO:0000256" key="6">
    <source>
        <dbReference type="ARBA" id="ARBA00022737"/>
    </source>
</evidence>
<evidence type="ECO:0000256" key="13">
    <source>
        <dbReference type="SAM" id="Phobius"/>
    </source>
</evidence>
<keyword evidence="5 13" id="KW-0812">Transmembrane</keyword>
<keyword evidence="9 13" id="KW-1133">Transmembrane helix</keyword>
<feature type="transmembrane region" description="Helical" evidence="13">
    <location>
        <begin position="258"/>
        <end position="275"/>
    </location>
</feature>
<feature type="transmembrane region" description="Helical" evidence="13">
    <location>
        <begin position="719"/>
        <end position="744"/>
    </location>
</feature>
<evidence type="ECO:0000256" key="4">
    <source>
        <dbReference type="ARBA" id="ARBA00022475"/>
    </source>
</evidence>
<feature type="compositionally biased region" description="Polar residues" evidence="12">
    <location>
        <begin position="648"/>
        <end position="666"/>
    </location>
</feature>
<feature type="transmembrane region" description="Helical" evidence="13">
    <location>
        <begin position="969"/>
        <end position="991"/>
    </location>
</feature>
<dbReference type="Proteomes" id="UP001146120">
    <property type="component" value="Unassembled WGS sequence"/>
</dbReference>
<dbReference type="SUPFAM" id="SSF90123">
    <property type="entry name" value="ABC transporter transmembrane region"/>
    <property type="match status" value="2"/>
</dbReference>
<comment type="caution">
    <text evidence="15">The sequence shown here is derived from an EMBL/GenBank/DDBJ whole genome shotgun (WGS) entry which is preliminary data.</text>
</comment>
<keyword evidence="7" id="KW-0547">Nucleotide-binding</keyword>
<feature type="domain" description="ABC transporter" evidence="14">
    <location>
        <begin position="435"/>
        <end position="659"/>
    </location>
</feature>
<evidence type="ECO:0000256" key="5">
    <source>
        <dbReference type="ARBA" id="ARBA00022692"/>
    </source>
</evidence>